<keyword evidence="1" id="KW-0812">Transmembrane</keyword>
<organism evidence="2 3">
    <name type="scientific">Novosphingobium anseongense</name>
    <dbReference type="NCBI Taxonomy" id="3133436"/>
    <lineage>
        <taxon>Bacteria</taxon>
        <taxon>Pseudomonadati</taxon>
        <taxon>Pseudomonadota</taxon>
        <taxon>Alphaproteobacteria</taxon>
        <taxon>Sphingomonadales</taxon>
        <taxon>Sphingomonadaceae</taxon>
        <taxon>Novosphingobium</taxon>
    </lineage>
</organism>
<dbReference type="EMBL" id="JBBHJZ010000010">
    <property type="protein sequence ID" value="MEJ5979632.1"/>
    <property type="molecule type" value="Genomic_DNA"/>
</dbReference>
<dbReference type="Proteomes" id="UP001361239">
    <property type="component" value="Unassembled WGS sequence"/>
</dbReference>
<proteinExistence type="predicted"/>
<feature type="transmembrane region" description="Helical" evidence="1">
    <location>
        <begin position="25"/>
        <end position="46"/>
    </location>
</feature>
<evidence type="ECO:0000313" key="3">
    <source>
        <dbReference type="Proteomes" id="UP001361239"/>
    </source>
</evidence>
<keyword evidence="1" id="KW-0472">Membrane</keyword>
<dbReference type="RefSeq" id="WP_339589569.1">
    <property type="nucleotide sequence ID" value="NZ_JBBHJZ010000010.1"/>
</dbReference>
<name>A0ABU8S2X8_9SPHN</name>
<protein>
    <submittedName>
        <fullName evidence="2">Uncharacterized protein</fullName>
    </submittedName>
</protein>
<evidence type="ECO:0000313" key="2">
    <source>
        <dbReference type="EMBL" id="MEJ5979632.1"/>
    </source>
</evidence>
<accession>A0ABU8S2X8</accession>
<keyword evidence="3" id="KW-1185">Reference proteome</keyword>
<comment type="caution">
    <text evidence="2">The sequence shown here is derived from an EMBL/GenBank/DDBJ whole genome shotgun (WGS) entry which is preliminary data.</text>
</comment>
<sequence>MKQDPEYLRNQSRRLHAQYRRRRRMLNIFTPLWAAFFGILAVGAIIDRAFQIGWGLADDLWFFLGLVAAAPCFWMFATMIHKFNLAYVRHTYGPDPTD</sequence>
<evidence type="ECO:0000256" key="1">
    <source>
        <dbReference type="SAM" id="Phobius"/>
    </source>
</evidence>
<gene>
    <name evidence="2" type="ORF">WG901_23470</name>
</gene>
<feature type="transmembrane region" description="Helical" evidence="1">
    <location>
        <begin position="61"/>
        <end position="80"/>
    </location>
</feature>
<keyword evidence="1" id="KW-1133">Transmembrane helix</keyword>
<reference evidence="2 3" key="1">
    <citation type="submission" date="2024-03" db="EMBL/GenBank/DDBJ databases">
        <authorList>
            <person name="Jo J.-H."/>
        </authorList>
    </citation>
    <scope>NUCLEOTIDE SEQUENCE [LARGE SCALE GENOMIC DNA]</scope>
    <source>
        <strain evidence="2 3">PS1R-30</strain>
    </source>
</reference>